<keyword evidence="2" id="KW-0520">NAD</keyword>
<dbReference type="SUPFAM" id="SSF51735">
    <property type="entry name" value="NAD(P)-binding Rossmann-fold domains"/>
    <property type="match status" value="1"/>
</dbReference>
<dbReference type="Gene3D" id="3.40.50.720">
    <property type="entry name" value="NAD(P)-binding Rossmann-like Domain"/>
    <property type="match status" value="2"/>
</dbReference>
<evidence type="ECO:0000256" key="2">
    <source>
        <dbReference type="ARBA" id="ARBA00023027"/>
    </source>
</evidence>
<protein>
    <recommendedName>
        <fullName evidence="3">D-isomer specific 2-hydroxyacid dehydrogenase NAD-binding domain-containing protein</fullName>
    </recommendedName>
</protein>
<accession>A0ABX6P4Y4</accession>
<dbReference type="InterPro" id="IPR006140">
    <property type="entry name" value="D-isomer_DH_NAD-bd"/>
</dbReference>
<evidence type="ECO:0000313" key="5">
    <source>
        <dbReference type="Proteomes" id="UP000500826"/>
    </source>
</evidence>
<dbReference type="PANTHER" id="PTHR43333:SF1">
    <property type="entry name" value="D-ISOMER SPECIFIC 2-HYDROXYACID DEHYDROGENASE NAD-BINDING DOMAIN-CONTAINING PROTEIN"/>
    <property type="match status" value="1"/>
</dbReference>
<evidence type="ECO:0000313" key="4">
    <source>
        <dbReference type="EMBL" id="QJW85152.1"/>
    </source>
</evidence>
<dbReference type="EMBL" id="CP053418">
    <property type="protein sequence ID" value="QJW85152.1"/>
    <property type="molecule type" value="Genomic_DNA"/>
</dbReference>
<proteinExistence type="predicted"/>
<gene>
    <name evidence="4" type="ORF">HK414_22070</name>
</gene>
<dbReference type="Proteomes" id="UP000500826">
    <property type="component" value="Chromosome"/>
</dbReference>
<dbReference type="Pfam" id="PF02826">
    <property type="entry name" value="2-Hacid_dh_C"/>
    <property type="match status" value="1"/>
</dbReference>
<organism evidence="4 5">
    <name type="scientific">Ramlibacter terrae</name>
    <dbReference type="NCBI Taxonomy" id="2732511"/>
    <lineage>
        <taxon>Bacteria</taxon>
        <taxon>Pseudomonadati</taxon>
        <taxon>Pseudomonadota</taxon>
        <taxon>Betaproteobacteria</taxon>
        <taxon>Burkholderiales</taxon>
        <taxon>Comamonadaceae</taxon>
        <taxon>Ramlibacter</taxon>
    </lineage>
</organism>
<dbReference type="PANTHER" id="PTHR43333">
    <property type="entry name" value="2-HACID_DH_C DOMAIN-CONTAINING PROTEIN"/>
    <property type="match status" value="1"/>
</dbReference>
<evidence type="ECO:0000259" key="3">
    <source>
        <dbReference type="Pfam" id="PF02826"/>
    </source>
</evidence>
<feature type="domain" description="D-isomer specific 2-hydroxyacid dehydrogenase NAD-binding" evidence="3">
    <location>
        <begin position="109"/>
        <end position="174"/>
    </location>
</feature>
<evidence type="ECO:0000256" key="1">
    <source>
        <dbReference type="ARBA" id="ARBA00023002"/>
    </source>
</evidence>
<dbReference type="SUPFAM" id="SSF52283">
    <property type="entry name" value="Formate/glycerate dehydrogenase catalytic domain-like"/>
    <property type="match status" value="1"/>
</dbReference>
<dbReference type="InterPro" id="IPR036291">
    <property type="entry name" value="NAD(P)-bd_dom_sf"/>
</dbReference>
<keyword evidence="1" id="KW-0560">Oxidoreductase</keyword>
<reference evidence="4 5" key="1">
    <citation type="submission" date="2020-05" db="EMBL/GenBank/DDBJ databases">
        <title>Ramlibacter rhizophilus sp. nov., isolated from rhizosphere soil of national flower Mugunghwa from South Korea.</title>
        <authorList>
            <person name="Zheng-Fei Y."/>
            <person name="Huan T."/>
        </authorList>
    </citation>
    <scope>NUCLEOTIDE SEQUENCE [LARGE SCALE GENOMIC DNA]</scope>
    <source>
        <strain evidence="4 5">H242</strain>
    </source>
</reference>
<keyword evidence="5" id="KW-1185">Reference proteome</keyword>
<name>A0ABX6P4Y4_9BURK</name>
<reference evidence="4 5" key="2">
    <citation type="submission" date="2020-05" db="EMBL/GenBank/DDBJ databases">
        <authorList>
            <person name="Khan S.A."/>
            <person name="Jeon C.O."/>
            <person name="Chun B.H."/>
        </authorList>
    </citation>
    <scope>NUCLEOTIDE SEQUENCE [LARGE SCALE GENOMIC DNA]</scope>
    <source>
        <strain evidence="4 5">H242</strain>
    </source>
</reference>
<sequence length="193" mass="21397">MTASRAGAIRDVALVSASFDLRPLGRELHERRPDWRLHLWPEPGWEEADLLVGWNCPPGVYPPMHRLRLVHAIAAGADNLIAGQALPEAPVCRVIDEAQARGMVEYVLWSVLHFHRGFDQALRQQQSQRWQRPRLRAAAECRVGIMGLGELGGRAASALAAQGYSVSGWSRRSRSFPGIATYAGDSERVRFPG</sequence>